<dbReference type="InterPro" id="IPR036388">
    <property type="entry name" value="WH-like_DNA-bd_sf"/>
</dbReference>
<dbReference type="EMBL" id="AJDQ01000008">
    <property type="protein sequence ID" value="EOI55309.1"/>
    <property type="molecule type" value="Genomic_DNA"/>
</dbReference>
<dbReference type="GO" id="GO:0003700">
    <property type="term" value="F:DNA-binding transcription factor activity"/>
    <property type="evidence" value="ECO:0007669"/>
    <property type="project" value="InterPro"/>
</dbReference>
<dbReference type="SUPFAM" id="SSF46785">
    <property type="entry name" value="Winged helix' DNA-binding domain"/>
    <property type="match status" value="1"/>
</dbReference>
<keyword evidence="4" id="KW-0804">Transcription</keyword>
<dbReference type="eggNOG" id="COG1846">
    <property type="taxonomic scope" value="Bacteria"/>
</dbReference>
<reference evidence="8 10" key="2">
    <citation type="submission" date="2013-03" db="EMBL/GenBank/DDBJ databases">
        <title>The Genome Sequence of Enterococcus gilvus ATCC BAA-350 (PacBio/Illumina hybrid assembly).</title>
        <authorList>
            <consortium name="The Broad Institute Genomics Platform"/>
            <consortium name="The Broad Institute Genome Sequencing Center for Infectious Disease"/>
            <person name="Earl A."/>
            <person name="Russ C."/>
            <person name="Gilmore M."/>
            <person name="Surin D."/>
            <person name="Walker B."/>
            <person name="Young S."/>
            <person name="Zeng Q."/>
            <person name="Gargeya S."/>
            <person name="Fitzgerald M."/>
            <person name="Haas B."/>
            <person name="Abouelleil A."/>
            <person name="Allen A.W."/>
            <person name="Alvarado L."/>
            <person name="Arachchi H.M."/>
            <person name="Berlin A.M."/>
            <person name="Chapman S.B."/>
            <person name="Gainer-Dewar J."/>
            <person name="Goldberg J."/>
            <person name="Griggs A."/>
            <person name="Gujja S."/>
            <person name="Hansen M."/>
            <person name="Howarth C."/>
            <person name="Imamovic A."/>
            <person name="Ireland A."/>
            <person name="Larimer J."/>
            <person name="McCowan C."/>
            <person name="Murphy C."/>
            <person name="Pearson M."/>
            <person name="Poon T.W."/>
            <person name="Priest M."/>
            <person name="Roberts A."/>
            <person name="Saif S."/>
            <person name="Shea T."/>
            <person name="Sisk P."/>
            <person name="Sykes S."/>
            <person name="Wortman J."/>
            <person name="Nusbaum C."/>
            <person name="Birren B."/>
        </authorList>
    </citation>
    <scope>NUCLEOTIDE SEQUENCE [LARGE SCALE GENOMIC DNA]</scope>
    <source>
        <strain evidence="8 10">ATCC BAA-350</strain>
    </source>
</reference>
<dbReference type="GO" id="GO:0006950">
    <property type="term" value="P:response to stress"/>
    <property type="evidence" value="ECO:0007669"/>
    <property type="project" value="TreeGrafter"/>
</dbReference>
<evidence type="ECO:0000256" key="2">
    <source>
        <dbReference type="ARBA" id="ARBA00023026"/>
    </source>
</evidence>
<evidence type="ECO:0000313" key="7">
    <source>
        <dbReference type="EMBL" id="EOI55309.1"/>
    </source>
</evidence>
<name>R2XK60_9ENTE</name>
<evidence type="ECO:0000256" key="5">
    <source>
        <dbReference type="ARBA" id="ARBA00040307"/>
    </source>
</evidence>
<dbReference type="PATRIC" id="fig|1158614.3.peg.2509"/>
<dbReference type="Gene3D" id="1.10.10.10">
    <property type="entry name" value="Winged helix-like DNA-binding domain superfamily/Winged helix DNA-binding domain"/>
    <property type="match status" value="1"/>
</dbReference>
<proteinExistence type="predicted"/>
<dbReference type="EMBL" id="ASWH01000001">
    <property type="protein sequence ID" value="EOW82148.1"/>
    <property type="molecule type" value="Genomic_DNA"/>
</dbReference>
<evidence type="ECO:0000313" key="8">
    <source>
        <dbReference type="EMBL" id="EOW82148.1"/>
    </source>
</evidence>
<dbReference type="InterPro" id="IPR023187">
    <property type="entry name" value="Tscrpt_reg_MarR-type_CS"/>
</dbReference>
<dbReference type="InterPro" id="IPR036390">
    <property type="entry name" value="WH_DNA-bd_sf"/>
</dbReference>
<dbReference type="Pfam" id="PF22381">
    <property type="entry name" value="Staph_reg_Sar_Rot"/>
    <property type="match status" value="1"/>
</dbReference>
<evidence type="ECO:0000256" key="4">
    <source>
        <dbReference type="ARBA" id="ARBA00023163"/>
    </source>
</evidence>
<feature type="domain" description="HTH marR-type" evidence="6">
    <location>
        <begin position="18"/>
        <end position="150"/>
    </location>
</feature>
<keyword evidence="1" id="KW-0805">Transcription regulation</keyword>
<dbReference type="SMART" id="SM00347">
    <property type="entry name" value="HTH_MARR"/>
    <property type="match status" value="1"/>
</dbReference>
<dbReference type="InterPro" id="IPR000835">
    <property type="entry name" value="HTH_MarR-typ"/>
</dbReference>
<dbReference type="PROSITE" id="PS01117">
    <property type="entry name" value="HTH_MARR_1"/>
    <property type="match status" value="1"/>
</dbReference>
<dbReference type="PROSITE" id="PS50995">
    <property type="entry name" value="HTH_MARR_2"/>
    <property type="match status" value="1"/>
</dbReference>
<dbReference type="PANTHER" id="PTHR33164:SF89">
    <property type="entry name" value="MARR FAMILY REGULATORY PROTEIN"/>
    <property type="match status" value="1"/>
</dbReference>
<dbReference type="Proteomes" id="UP000014160">
    <property type="component" value="Unassembled WGS sequence"/>
</dbReference>
<comment type="caution">
    <text evidence="7">The sequence shown here is derived from an EMBL/GenBank/DDBJ whole genome shotgun (WGS) entry which is preliminary data.</text>
</comment>
<protein>
    <recommendedName>
        <fullName evidence="5">HTH-type transcriptional regulator MgrA</fullName>
    </recommendedName>
</protein>
<dbReference type="RefSeq" id="WP_010780890.1">
    <property type="nucleotide sequence ID" value="NZ_ASWH01000001.1"/>
</dbReference>
<dbReference type="AlphaFoldDB" id="R2XK60"/>
<evidence type="ECO:0000313" key="9">
    <source>
        <dbReference type="Proteomes" id="UP000013750"/>
    </source>
</evidence>
<keyword evidence="2" id="KW-0843">Virulence</keyword>
<evidence type="ECO:0000256" key="3">
    <source>
        <dbReference type="ARBA" id="ARBA00023125"/>
    </source>
</evidence>
<sequence>MDIEQLIEDFQTSRDKQQRAIFASLYILGNRLQTSFDKIDPSVTMKQFMVLVMVRQSSERAIDLTSCGKLLGCSRQNIKKLAIALEAKELIEMNRSEEDKRKTVLVLTKKGEHYFHSVETLHSHALATIFNGYSDKELSNFFDIFMKLYQGVEKLEINE</sequence>
<gene>
    <name evidence="8" type="ORF">I592_01450</name>
    <name evidence="7" type="ORF">UKC_02516</name>
</gene>
<keyword evidence="3" id="KW-0238">DNA-binding</keyword>
<reference evidence="7 9" key="1">
    <citation type="submission" date="2013-02" db="EMBL/GenBank/DDBJ databases">
        <title>The Genome Sequence of Enterococcus gilvus ATCC BAA-350.</title>
        <authorList>
            <consortium name="The Broad Institute Genome Sequencing Platform"/>
            <consortium name="The Broad Institute Genome Sequencing Center for Infectious Disease"/>
            <person name="Earl A.M."/>
            <person name="Gilmore M.S."/>
            <person name="Lebreton F."/>
            <person name="Walker B."/>
            <person name="Young S.K."/>
            <person name="Zeng Q."/>
            <person name="Gargeya S."/>
            <person name="Fitzgerald M."/>
            <person name="Haas B."/>
            <person name="Abouelleil A."/>
            <person name="Alvarado L."/>
            <person name="Arachchi H.M."/>
            <person name="Berlin A.M."/>
            <person name="Chapman S.B."/>
            <person name="Dewar J."/>
            <person name="Goldberg J."/>
            <person name="Griggs A."/>
            <person name="Gujja S."/>
            <person name="Hansen M."/>
            <person name="Howarth C."/>
            <person name="Imamovic A."/>
            <person name="Larimer J."/>
            <person name="McCowan C."/>
            <person name="Murphy C."/>
            <person name="Neiman D."/>
            <person name="Pearson M."/>
            <person name="Priest M."/>
            <person name="Roberts A."/>
            <person name="Saif S."/>
            <person name="Shea T."/>
            <person name="Sisk P."/>
            <person name="Sykes S."/>
            <person name="Wortman J."/>
            <person name="Nusbaum C."/>
            <person name="Birren B."/>
        </authorList>
    </citation>
    <scope>NUCLEOTIDE SEQUENCE [LARGE SCALE GENOMIC DNA]</scope>
    <source>
        <strain evidence="7 9">ATCC BAA-350</strain>
    </source>
</reference>
<keyword evidence="10" id="KW-1185">Reference proteome</keyword>
<dbReference type="InterPro" id="IPR039422">
    <property type="entry name" value="MarR/SlyA-like"/>
</dbReference>
<evidence type="ECO:0000259" key="6">
    <source>
        <dbReference type="PROSITE" id="PS50995"/>
    </source>
</evidence>
<dbReference type="OrthoDB" id="1644269at2"/>
<organism evidence="7 9">
    <name type="scientific">Enterococcus gilvus ATCC BAA-350</name>
    <dbReference type="NCBI Taxonomy" id="1158614"/>
    <lineage>
        <taxon>Bacteria</taxon>
        <taxon>Bacillati</taxon>
        <taxon>Bacillota</taxon>
        <taxon>Bacilli</taxon>
        <taxon>Lactobacillales</taxon>
        <taxon>Enterococcaceae</taxon>
        <taxon>Enterococcus</taxon>
    </lineage>
</organism>
<dbReference type="GO" id="GO:0003677">
    <property type="term" value="F:DNA binding"/>
    <property type="evidence" value="ECO:0007669"/>
    <property type="project" value="UniProtKB-KW"/>
</dbReference>
<accession>R2XK60</accession>
<evidence type="ECO:0000313" key="10">
    <source>
        <dbReference type="Proteomes" id="UP000014160"/>
    </source>
</evidence>
<dbReference type="InterPro" id="IPR055166">
    <property type="entry name" value="Transc_reg_Sar_Rot_HTH"/>
</dbReference>
<dbReference type="PANTHER" id="PTHR33164">
    <property type="entry name" value="TRANSCRIPTIONAL REGULATOR, MARR FAMILY"/>
    <property type="match status" value="1"/>
</dbReference>
<evidence type="ECO:0000256" key="1">
    <source>
        <dbReference type="ARBA" id="ARBA00023015"/>
    </source>
</evidence>
<dbReference type="HOGENOM" id="CLU_083287_16_0_9"/>
<dbReference type="Proteomes" id="UP000013750">
    <property type="component" value="Unassembled WGS sequence"/>
</dbReference>